<feature type="domain" description="DNA2/NAM7 helicase helicase" evidence="6">
    <location>
        <begin position="431"/>
        <end position="541"/>
    </location>
</feature>
<sequence length="1576" mass="173894">MQLACNAPRVQRLPNPAFPFVGRSLNTYKLKPSVVRPPTITGNGMSTKPRELLHRLFEYIEEQLKQADPRSFVVGKSLTPRFFQNDLAALPGVVFDVTEPGDHIWLKVDRLEAIHPPAVASEYVHLIRFSDDPTGSAPHIDELEFARVLLEVKAGKEDALHGDVENEFRARVETALVVHTSQWQQWAAVEKPRRRSIALYGDLFALKHQLQAEQTANPIEFVWGLGIASWTLSFEDKPCDFQYPLLTQPLEIALDDDSMALEVRPRATDPRCEMDAFVGIGVLGAADCEKAMREHIARHRDTPVSPFSTSSYADVLKLAARNLDSRGTYVEVLSAGKDAPAAGEHLVVTDAWVLFARPKSNNFLVDDLKNIRHKLEEGCDIPAGPLALVSPPSDIPISYEAVNFRGLSGRGTSSGLGAGSVAQELYFPLPYNQEQVTIVQRLERAAGVTVQGPPGTGKTHTIANIICHYLASGKRILVTSRGEPALKVLQSKIPEEVQPLTVALLAGDRDGIRQFQASIEAIQHQVSQLNPEQTREEIDRLHHAIDRAHTELTNIDRRVDEIALTQLSEIKVDGSSLRAQELAELVVGGASRYNWFDDELSLAPEHAPPLSTEDGVQLREDRRSLGEDLAYVNARVPTADELPIASSIGQLHTSLCKLKSLDAATAAGDILPLRAITPEVLHAARELLSLLGTAQSDLKALAEVDGQWPHTLRRRCAQPSYATEVEALVALFDDAQRLMDARATFLKRPVEFPEEGLSNLKTTEAVTRGAATGKPFGFVAFGVGEAKDHIARVKVNGLAPTSTEDWGHVQTYVNLHEQIVSFTSRWNPVAELLELPKLSGGVNQLRAFELVTGVARSVHQVATRYDGVLPKRAESVFATAPASLVCGSSDDYEAVRRHILQHLTRAELADAAIALSQLQEKLAGNTGSITQALQSFVDTKLGNGLEEAVRVAAEYTELIVELRRVTGLAPVLGRVLEFSTRFAEAGAEKLARRVLEVPVANGAEDFAVPVSWREAWTWARMRSHLEKIEARKELVALNERRSHLEVGLAKMYRDVVGKAAWLATKRNASPKVLQALAGYATAIRRIGQGTGPNAVRYRRDAQQSMLDAAGAVPCWIMSHAKISESMPADIGAFDLVIVDEASQSDLWALPAIVRAKKILVVGDDKQVSPDGGFLSSARIGELRDRYLSDQPFGADMTPEKSLYDLAARVFAAEQVMLREHFRCVPPIISYSNAQFYKGGIQPLRIPRSSERLDPPLVDIYVPGGVRDRKDCNKLEAEAIADEISALLSDEAYAGRTLGVLSLLGMEQAKYIDSLVRERCSATELVHREFDCGDARTFQGSERDIMFLSMVVDTERCHALSGNAYDQRFNVAASRARDRMYLVRSVTTEQLSEKDVRLSLLSHFNKPSIEQSIDQEGLIKLCESGFEREVFSMLVQRGYRVLPQVKSGSYRLDMVVEGANDTRLAVECDGDAFHGPERWASDMNRQRVLERAGWTFWRCFASTWCLRKEEVFEELVERLTAMGIEPIGALERLPGLVEYREWTLPKPIEGVDSIDEVISASVAAALQEKNAGKGARA</sequence>
<dbReference type="Pfam" id="PF13086">
    <property type="entry name" value="AAA_11"/>
    <property type="match status" value="1"/>
</dbReference>
<dbReference type="InterPro" id="IPR041677">
    <property type="entry name" value="DNA2/NAM7_AAA_11"/>
</dbReference>
<gene>
    <name evidence="9" type="ORF">LMG29542_02593</name>
</gene>
<dbReference type="GO" id="GO:0005524">
    <property type="term" value="F:ATP binding"/>
    <property type="evidence" value="ECO:0007669"/>
    <property type="project" value="UniProtKB-KW"/>
</dbReference>
<organism evidence="9 10">
    <name type="scientific">Paraburkholderia humisilvae</name>
    <dbReference type="NCBI Taxonomy" id="627669"/>
    <lineage>
        <taxon>Bacteria</taxon>
        <taxon>Pseudomonadati</taxon>
        <taxon>Pseudomonadota</taxon>
        <taxon>Betaproteobacteria</taxon>
        <taxon>Burkholderiales</taxon>
        <taxon>Burkholderiaceae</taxon>
        <taxon>Paraburkholderia</taxon>
    </lineage>
</organism>
<accession>A0A6J5DNE7</accession>
<proteinExistence type="inferred from homology"/>
<dbReference type="CDD" id="cd18808">
    <property type="entry name" value="SF1_C_Upf1"/>
    <property type="match status" value="1"/>
</dbReference>
<dbReference type="InterPro" id="IPR011335">
    <property type="entry name" value="Restrct_endonuc-II-like"/>
</dbReference>
<dbReference type="InterPro" id="IPR050534">
    <property type="entry name" value="Coronavir_polyprotein_1ab"/>
</dbReference>
<keyword evidence="4" id="KW-0347">Helicase</keyword>
<evidence type="ECO:0000256" key="5">
    <source>
        <dbReference type="ARBA" id="ARBA00022840"/>
    </source>
</evidence>
<dbReference type="InterPro" id="IPR027417">
    <property type="entry name" value="P-loop_NTPase"/>
</dbReference>
<evidence type="ECO:0000259" key="8">
    <source>
        <dbReference type="Pfam" id="PF18741"/>
    </source>
</evidence>
<dbReference type="SUPFAM" id="SSF52540">
    <property type="entry name" value="P-loop containing nucleoside triphosphate hydrolases"/>
    <property type="match status" value="1"/>
</dbReference>
<dbReference type="InterPro" id="IPR049468">
    <property type="entry name" value="Restrct_endonuc-II-like_dom"/>
</dbReference>
<keyword evidence="3" id="KW-0378">Hydrolase</keyword>
<evidence type="ECO:0000256" key="1">
    <source>
        <dbReference type="ARBA" id="ARBA00007913"/>
    </source>
</evidence>
<dbReference type="PANTHER" id="PTHR43788">
    <property type="entry name" value="DNA2/NAM7 HELICASE FAMILY MEMBER"/>
    <property type="match status" value="1"/>
</dbReference>
<feature type="domain" description="DNA2/NAM7 helicase-like C-terminal" evidence="7">
    <location>
        <begin position="1201"/>
        <end position="1382"/>
    </location>
</feature>
<dbReference type="Gene3D" id="3.40.960.10">
    <property type="entry name" value="VSR Endonuclease"/>
    <property type="match status" value="1"/>
</dbReference>
<evidence type="ECO:0000313" key="10">
    <source>
        <dbReference type="Proteomes" id="UP000494363"/>
    </source>
</evidence>
<reference evidence="9 10" key="1">
    <citation type="submission" date="2020-04" db="EMBL/GenBank/DDBJ databases">
        <authorList>
            <person name="De Canck E."/>
        </authorList>
    </citation>
    <scope>NUCLEOTIDE SEQUENCE [LARGE SCALE GENOMIC DNA]</scope>
    <source>
        <strain evidence="9 10">LMG 29542</strain>
    </source>
</reference>
<evidence type="ECO:0008006" key="11">
    <source>
        <dbReference type="Google" id="ProtNLM"/>
    </source>
</evidence>
<evidence type="ECO:0000313" key="9">
    <source>
        <dbReference type="EMBL" id="CAB3755433.1"/>
    </source>
</evidence>
<dbReference type="InterPro" id="IPR041679">
    <property type="entry name" value="DNA2/NAM7-like_C"/>
</dbReference>
<keyword evidence="5" id="KW-0067">ATP-binding</keyword>
<dbReference type="EMBL" id="CADIKH010000010">
    <property type="protein sequence ID" value="CAB3755433.1"/>
    <property type="molecule type" value="Genomic_DNA"/>
</dbReference>
<dbReference type="GO" id="GO:0016787">
    <property type="term" value="F:hydrolase activity"/>
    <property type="evidence" value="ECO:0007669"/>
    <property type="project" value="UniProtKB-KW"/>
</dbReference>
<dbReference type="SUPFAM" id="SSF52980">
    <property type="entry name" value="Restriction endonuclease-like"/>
    <property type="match status" value="1"/>
</dbReference>
<dbReference type="PANTHER" id="PTHR43788:SF8">
    <property type="entry name" value="DNA-BINDING PROTEIN SMUBP-2"/>
    <property type="match status" value="1"/>
</dbReference>
<comment type="similarity">
    <text evidence="1">Belongs to the DNA2/NAM7 helicase family.</text>
</comment>
<dbReference type="Gene3D" id="3.40.50.300">
    <property type="entry name" value="P-loop containing nucleotide triphosphate hydrolases"/>
    <property type="match status" value="3"/>
</dbReference>
<dbReference type="GO" id="GO:0043139">
    <property type="term" value="F:5'-3' DNA helicase activity"/>
    <property type="evidence" value="ECO:0007669"/>
    <property type="project" value="TreeGrafter"/>
</dbReference>
<protein>
    <recommendedName>
        <fullName evidence="11">ATP-dependent RecD-like DNA helicase</fullName>
    </recommendedName>
</protein>
<dbReference type="Proteomes" id="UP000494363">
    <property type="component" value="Unassembled WGS sequence"/>
</dbReference>
<name>A0A6J5DNE7_9BURK</name>
<dbReference type="Pfam" id="PF13087">
    <property type="entry name" value="AAA_12"/>
    <property type="match status" value="1"/>
</dbReference>
<dbReference type="InterPro" id="IPR047187">
    <property type="entry name" value="SF1_C_Upf1"/>
</dbReference>
<dbReference type="Pfam" id="PF18741">
    <property type="entry name" value="MTES_1575"/>
    <property type="match status" value="1"/>
</dbReference>
<evidence type="ECO:0000256" key="4">
    <source>
        <dbReference type="ARBA" id="ARBA00022806"/>
    </source>
</evidence>
<evidence type="ECO:0000256" key="3">
    <source>
        <dbReference type="ARBA" id="ARBA00022801"/>
    </source>
</evidence>
<keyword evidence="10" id="KW-1185">Reference proteome</keyword>
<keyword evidence="2" id="KW-0547">Nucleotide-binding</keyword>
<evidence type="ECO:0000256" key="2">
    <source>
        <dbReference type="ARBA" id="ARBA00022741"/>
    </source>
</evidence>
<evidence type="ECO:0000259" key="7">
    <source>
        <dbReference type="Pfam" id="PF13087"/>
    </source>
</evidence>
<evidence type="ECO:0000259" key="6">
    <source>
        <dbReference type="Pfam" id="PF13086"/>
    </source>
</evidence>
<feature type="domain" description="Restriction endonuclease type II-like" evidence="8">
    <location>
        <begin position="1425"/>
        <end position="1518"/>
    </location>
</feature>